<proteinExistence type="predicted"/>
<comment type="caution">
    <text evidence="1">The sequence shown here is derived from an EMBL/GenBank/DDBJ whole genome shotgun (WGS) entry which is preliminary data.</text>
</comment>
<name>A0A168KB28_9BACL</name>
<organism evidence="1 2">
    <name type="scientific">Paenibacillus antarcticus</name>
    <dbReference type="NCBI Taxonomy" id="253703"/>
    <lineage>
        <taxon>Bacteria</taxon>
        <taxon>Bacillati</taxon>
        <taxon>Bacillota</taxon>
        <taxon>Bacilli</taxon>
        <taxon>Bacillales</taxon>
        <taxon>Paenibacillaceae</taxon>
        <taxon>Paenibacillus</taxon>
    </lineage>
</organism>
<sequence>MNEQYSFSLKVLDEWQQIWTSETIEYLKTAQEKVFFSIMDLNSYYYVQNELNHKNRIWRKEFEEGNPFEIPSSVLKIDYYYTELPAELFMSKITLNFYGTVHSFFDTYAHFLHTALFPDHLPNNLNFAVVRKKIVSNHFMKNITRTIGKNKRAIYPYIRDINNMNKHSKHINPISELSFETGEQIFSNPAFKKDTTDHEEKAMKETLEASCKMIIEFFNEVTNSVYDYSIKGKKSSK</sequence>
<evidence type="ECO:0000313" key="2">
    <source>
        <dbReference type="Proteomes" id="UP000077355"/>
    </source>
</evidence>
<accession>A0A168KB28</accession>
<gene>
    <name evidence="1" type="ORF">PBAT_20615</name>
</gene>
<evidence type="ECO:0008006" key="3">
    <source>
        <dbReference type="Google" id="ProtNLM"/>
    </source>
</evidence>
<dbReference type="EMBL" id="LVJI01000044">
    <property type="protein sequence ID" value="OAB41791.1"/>
    <property type="molecule type" value="Genomic_DNA"/>
</dbReference>
<keyword evidence="2" id="KW-1185">Reference proteome</keyword>
<dbReference type="Proteomes" id="UP000077355">
    <property type="component" value="Unassembled WGS sequence"/>
</dbReference>
<dbReference type="AlphaFoldDB" id="A0A168KB28"/>
<reference evidence="1 2" key="1">
    <citation type="submission" date="2016-03" db="EMBL/GenBank/DDBJ databases">
        <title>Draft genome sequence of Paenibacillus antarcticus CECT 5836.</title>
        <authorList>
            <person name="Shin S.-K."/>
            <person name="Yi H."/>
        </authorList>
    </citation>
    <scope>NUCLEOTIDE SEQUENCE [LARGE SCALE GENOMIC DNA]</scope>
    <source>
        <strain evidence="1 2">CECT 5836</strain>
    </source>
</reference>
<protein>
    <recommendedName>
        <fullName evidence="3">Cthe-2314-like HEPN domain-containing protein</fullName>
    </recommendedName>
</protein>
<dbReference type="RefSeq" id="WP_068652462.1">
    <property type="nucleotide sequence ID" value="NZ_CP043611.1"/>
</dbReference>
<evidence type="ECO:0000313" key="1">
    <source>
        <dbReference type="EMBL" id="OAB41791.1"/>
    </source>
</evidence>